<reference evidence="2 3" key="1">
    <citation type="journal article" date="2016" name="Sci. Rep.">
        <title>The Dendrobium catenatum Lindl. genome sequence provides insights into polysaccharide synthase, floral development and adaptive evolution.</title>
        <authorList>
            <person name="Zhang G.Q."/>
            <person name="Xu Q."/>
            <person name="Bian C."/>
            <person name="Tsai W.C."/>
            <person name="Yeh C.M."/>
            <person name="Liu K.W."/>
            <person name="Yoshida K."/>
            <person name="Zhang L.S."/>
            <person name="Chang S.B."/>
            <person name="Chen F."/>
            <person name="Shi Y."/>
            <person name="Su Y.Y."/>
            <person name="Zhang Y.Q."/>
            <person name="Chen L.J."/>
            <person name="Yin Y."/>
            <person name="Lin M."/>
            <person name="Huang H."/>
            <person name="Deng H."/>
            <person name="Wang Z.W."/>
            <person name="Zhu S.L."/>
            <person name="Zhao X."/>
            <person name="Deng C."/>
            <person name="Niu S.C."/>
            <person name="Huang J."/>
            <person name="Wang M."/>
            <person name="Liu G.H."/>
            <person name="Yang H.J."/>
            <person name="Xiao X.J."/>
            <person name="Hsiao Y.Y."/>
            <person name="Wu W.L."/>
            <person name="Chen Y.Y."/>
            <person name="Mitsuda N."/>
            <person name="Ohme-Takagi M."/>
            <person name="Luo Y.B."/>
            <person name="Van de Peer Y."/>
            <person name="Liu Z.J."/>
        </authorList>
    </citation>
    <scope>NUCLEOTIDE SEQUENCE [LARGE SCALE GENOMIC DNA]</scope>
    <source>
        <tissue evidence="2">The whole plant</tissue>
    </source>
</reference>
<evidence type="ECO:0000256" key="1">
    <source>
        <dbReference type="SAM" id="MobiDB-lite"/>
    </source>
</evidence>
<keyword evidence="3" id="KW-1185">Reference proteome</keyword>
<protein>
    <submittedName>
        <fullName evidence="2">Uncharacterized protein</fullName>
    </submittedName>
</protein>
<feature type="region of interest" description="Disordered" evidence="1">
    <location>
        <begin position="1"/>
        <end position="32"/>
    </location>
</feature>
<proteinExistence type="predicted"/>
<dbReference type="AlphaFoldDB" id="A0A2I0WUS5"/>
<sequence>MSTEGRRPPAADGPSEDRRTTGRNSVGSVRDVSSFPPAFGDGKIKLFTGLKSSTIMNKPLIINEGGLMMKKQILEIPGKGKSIISEGNLKNSGRLPKKHIEKVTDKLPIPSFETNASEVMKELDVDAFKDIWILHKSINNWPTYVIPVEDGQFMVEAFISKGKWDANNLKKVFGKKLVDMIMKIQISKDKIVDSLVLINQNFGKSNPGLIRKVQNSGLVADMSRDKALEPLLKTSKEDRTGTFRPFQKFPQASVDVRRFPSIGTASCIRSDDKRMPSKIVVKKKDT</sequence>
<name>A0A2I0WUS5_9ASPA</name>
<dbReference type="Proteomes" id="UP000233837">
    <property type="component" value="Unassembled WGS sequence"/>
</dbReference>
<accession>A0A2I0WUS5</accession>
<evidence type="ECO:0000313" key="3">
    <source>
        <dbReference type="Proteomes" id="UP000233837"/>
    </source>
</evidence>
<dbReference type="EMBL" id="KZ502442">
    <property type="protein sequence ID" value="PKU79419.1"/>
    <property type="molecule type" value="Genomic_DNA"/>
</dbReference>
<gene>
    <name evidence="2" type="ORF">MA16_Dca000764</name>
</gene>
<organism evidence="2 3">
    <name type="scientific">Dendrobium catenatum</name>
    <dbReference type="NCBI Taxonomy" id="906689"/>
    <lineage>
        <taxon>Eukaryota</taxon>
        <taxon>Viridiplantae</taxon>
        <taxon>Streptophyta</taxon>
        <taxon>Embryophyta</taxon>
        <taxon>Tracheophyta</taxon>
        <taxon>Spermatophyta</taxon>
        <taxon>Magnoliopsida</taxon>
        <taxon>Liliopsida</taxon>
        <taxon>Asparagales</taxon>
        <taxon>Orchidaceae</taxon>
        <taxon>Epidendroideae</taxon>
        <taxon>Malaxideae</taxon>
        <taxon>Dendrobiinae</taxon>
        <taxon>Dendrobium</taxon>
    </lineage>
</organism>
<reference evidence="2 3" key="2">
    <citation type="journal article" date="2017" name="Nature">
        <title>The Apostasia genome and the evolution of orchids.</title>
        <authorList>
            <person name="Zhang G.Q."/>
            <person name="Liu K.W."/>
            <person name="Li Z."/>
            <person name="Lohaus R."/>
            <person name="Hsiao Y.Y."/>
            <person name="Niu S.C."/>
            <person name="Wang J.Y."/>
            <person name="Lin Y.C."/>
            <person name="Xu Q."/>
            <person name="Chen L.J."/>
            <person name="Yoshida K."/>
            <person name="Fujiwara S."/>
            <person name="Wang Z.W."/>
            <person name="Zhang Y.Q."/>
            <person name="Mitsuda N."/>
            <person name="Wang M."/>
            <person name="Liu G.H."/>
            <person name="Pecoraro L."/>
            <person name="Huang H.X."/>
            <person name="Xiao X.J."/>
            <person name="Lin M."/>
            <person name="Wu X.Y."/>
            <person name="Wu W.L."/>
            <person name="Chen Y.Y."/>
            <person name="Chang S.B."/>
            <person name="Sakamoto S."/>
            <person name="Ohme-Takagi M."/>
            <person name="Yagi M."/>
            <person name="Zeng S.J."/>
            <person name="Shen C.Y."/>
            <person name="Yeh C.M."/>
            <person name="Luo Y.B."/>
            <person name="Tsai W.C."/>
            <person name="Van de Peer Y."/>
            <person name="Liu Z.J."/>
        </authorList>
    </citation>
    <scope>NUCLEOTIDE SEQUENCE [LARGE SCALE GENOMIC DNA]</scope>
    <source>
        <tissue evidence="2">The whole plant</tissue>
    </source>
</reference>
<evidence type="ECO:0000313" key="2">
    <source>
        <dbReference type="EMBL" id="PKU79419.1"/>
    </source>
</evidence>
<feature type="compositionally biased region" description="Basic and acidic residues" evidence="1">
    <location>
        <begin position="1"/>
        <end position="20"/>
    </location>
</feature>